<feature type="domain" description="Josephin" evidence="11">
    <location>
        <begin position="1"/>
        <end position="171"/>
    </location>
</feature>
<dbReference type="GO" id="GO:0006508">
    <property type="term" value="P:proteolysis"/>
    <property type="evidence" value="ECO:0007669"/>
    <property type="project" value="UniProtKB-KW"/>
</dbReference>
<organism evidence="12 13">
    <name type="scientific">Heterodera schachtii</name>
    <name type="common">Sugarbeet cyst nematode worm</name>
    <name type="synonym">Tylenchus schachtii</name>
    <dbReference type="NCBI Taxonomy" id="97005"/>
    <lineage>
        <taxon>Eukaryota</taxon>
        <taxon>Metazoa</taxon>
        <taxon>Ecdysozoa</taxon>
        <taxon>Nematoda</taxon>
        <taxon>Chromadorea</taxon>
        <taxon>Rhabditida</taxon>
        <taxon>Tylenchina</taxon>
        <taxon>Tylenchomorpha</taxon>
        <taxon>Tylenchoidea</taxon>
        <taxon>Heteroderidae</taxon>
        <taxon>Heteroderinae</taxon>
        <taxon>Heterodera</taxon>
    </lineage>
</organism>
<dbReference type="InterPro" id="IPR019147">
    <property type="entry name" value="SWAP_N_domain"/>
</dbReference>
<feature type="compositionally biased region" description="Basic and acidic residues" evidence="10">
    <location>
        <begin position="1093"/>
        <end position="1109"/>
    </location>
</feature>
<evidence type="ECO:0000313" key="13">
    <source>
        <dbReference type="Proteomes" id="UP001620645"/>
    </source>
</evidence>
<evidence type="ECO:0000256" key="7">
    <source>
        <dbReference type="ARBA" id="ARBA00023187"/>
    </source>
</evidence>
<dbReference type="Proteomes" id="UP001620645">
    <property type="component" value="Unassembled WGS sequence"/>
</dbReference>
<dbReference type="PROSITE" id="PS50957">
    <property type="entry name" value="JOSEPHIN"/>
    <property type="match status" value="1"/>
</dbReference>
<protein>
    <recommendedName>
        <fullName evidence="2">ubiquitinyl hydrolase 1</fullName>
        <ecNumber evidence="2">3.4.19.12</ecNumber>
    </recommendedName>
</protein>
<feature type="compositionally biased region" description="Gly residues" evidence="10">
    <location>
        <begin position="779"/>
        <end position="788"/>
    </location>
</feature>
<feature type="active site" evidence="8">
    <location>
        <position position="14"/>
    </location>
</feature>
<dbReference type="InterPro" id="IPR040397">
    <property type="entry name" value="SWAP"/>
</dbReference>
<dbReference type="SMART" id="SM01246">
    <property type="entry name" value="Josephin"/>
    <property type="match status" value="1"/>
</dbReference>
<feature type="compositionally biased region" description="Basic residues" evidence="10">
    <location>
        <begin position="1005"/>
        <end position="1017"/>
    </location>
</feature>
<evidence type="ECO:0000256" key="4">
    <source>
        <dbReference type="ARBA" id="ARBA00022670"/>
    </source>
</evidence>
<dbReference type="AlphaFoldDB" id="A0ABD2ITD1"/>
<dbReference type="Pfam" id="PF02099">
    <property type="entry name" value="Josephin"/>
    <property type="match status" value="1"/>
</dbReference>
<feature type="compositionally biased region" description="Low complexity" evidence="10">
    <location>
        <begin position="896"/>
        <end position="915"/>
    </location>
</feature>
<feature type="region of interest" description="Disordered" evidence="10">
    <location>
        <begin position="264"/>
        <end position="305"/>
    </location>
</feature>
<evidence type="ECO:0000256" key="9">
    <source>
        <dbReference type="SAM" id="Coils"/>
    </source>
</evidence>
<feature type="compositionally biased region" description="Basic and acidic residues" evidence="10">
    <location>
        <begin position="1058"/>
        <end position="1085"/>
    </location>
</feature>
<evidence type="ECO:0000256" key="6">
    <source>
        <dbReference type="ARBA" id="ARBA00022801"/>
    </source>
</evidence>
<evidence type="ECO:0000256" key="10">
    <source>
        <dbReference type="SAM" id="MobiDB-lite"/>
    </source>
</evidence>
<feature type="compositionally biased region" description="Low complexity" evidence="10">
    <location>
        <begin position="265"/>
        <end position="277"/>
    </location>
</feature>
<evidence type="ECO:0000313" key="12">
    <source>
        <dbReference type="EMBL" id="KAL3082843.1"/>
    </source>
</evidence>
<dbReference type="PANTHER" id="PTHR13161">
    <property type="entry name" value="SPLICING FACTOR SUPPRESSOR OF WHITE APRICOT"/>
    <property type="match status" value="1"/>
</dbReference>
<dbReference type="Gene3D" id="1.10.287.10">
    <property type="entry name" value="S15/NS1, RNA-binding"/>
    <property type="match status" value="1"/>
</dbReference>
<keyword evidence="9" id="KW-0175">Coiled coil</keyword>
<keyword evidence="13" id="KW-1185">Reference proteome</keyword>
<feature type="region of interest" description="Disordered" evidence="10">
    <location>
        <begin position="610"/>
        <end position="638"/>
    </location>
</feature>
<proteinExistence type="predicted"/>
<dbReference type="SMART" id="SM01141">
    <property type="entry name" value="DRY_EERY"/>
    <property type="match status" value="1"/>
</dbReference>
<dbReference type="EMBL" id="JBICCN010000254">
    <property type="protein sequence ID" value="KAL3082843.1"/>
    <property type="molecule type" value="Genomic_DNA"/>
</dbReference>
<feature type="compositionally biased region" description="Basic and acidic residues" evidence="10">
    <location>
        <begin position="830"/>
        <end position="843"/>
    </location>
</feature>
<name>A0ABD2ITD1_HETSC</name>
<dbReference type="GO" id="GO:0008380">
    <property type="term" value="P:RNA splicing"/>
    <property type="evidence" value="ECO:0007669"/>
    <property type="project" value="UniProtKB-KW"/>
</dbReference>
<sequence length="1124" mass="128196">MDLVYHEKQVGRMCAQHALNMLLQGDYFTPDSLASIAQELDQRERAMLRDESEFQSQNYDDSGYFSIQVITEALRRQANLSLEPIISPNAMKVLQNPSLAHAYICHLEDHWFTIRKIGTTWFILNSLFKAPRIVSETFLELYVHQLNTEGWSLYVVEGELPACAAETVPREFWNETRRTKKFENDMEKAIALSLNEARPFLVTKTADEELFGASTPVISQAEELDIQRALEDSLREANRAISVSTAESFLVGEAIRNSVLDLDASSSRTSTNSQTSSRNEEEDDPHNRQSCSTQTQRGEGGGDLSADKLREINSLIAAFPSSVGQTPPDSALGTALNNMMVQWNSLLSQVVTEVDHPQPILEHIKETAEFSVKQFRDACLGMISELTRTSVDWQLNFPNEMAEQEISEYENSIRRQEQLLVVFETNKMWHEARRQEKMVRAKMVDNAKRNERRKQFYESVRKEPEGFMQLHGQRMHVHVDPTEPATDSHNAMRKWQGDPNILIDRFDVRGYLDTIPETAPNASAKKNIPKDDVIELQCDYERYRILVFNEFRKVSEKQFLNEIAAKEFWPAQQQANQSANAAYRREIEKKRKLASKRAAIAFNYADSTETAATGQSNATRENNCTSSSSSDEEDFDEMEEIDSVLDTNALSAEQAATLNKIGAHFNITSGAFLQLLSLDRKEQTSTAQIREIDKAKLALSGRHAKADRAQLKRKRALIIGNLGSNAQSSEEATTTLLSFLAASGKNELNEESSSSESGEEFVKTEFITSFGGDEEKDGANGGRAGEVAGGQNEDECGEREAVVQGPILPNREYRRLLELSRRRSNSPENAWERKEHRAEESGRSGDAWYGHRRSSRSPPRRHRRRTTRSRERERRRRSSRSRSRNSGRQRRRHHSSTLSSASPSPKRSATASTSRKTVRHAEERERSVERERKDKSTKVRRHSSSSSSRGHSYKVGNGGAKLGQQSPHFVSGRKSPTSSAESDSPLSVRSSMSESEKERIERENRKRRIRKTKRSVKAQHQTNVENGQEEAEKKAERAAKKLRQQMQKALTKTAAQLKVEEEQRQKEMLREKKRREEQLLEESRLLRKREREKRKTDDGREKERRESEAHSSAGRRRRRSSSEK</sequence>
<feature type="compositionally biased region" description="Polar residues" evidence="10">
    <location>
        <begin position="288"/>
        <end position="297"/>
    </location>
</feature>
<feature type="compositionally biased region" description="Basic residues" evidence="10">
    <location>
        <begin position="1113"/>
        <end position="1124"/>
    </location>
</feature>
<feature type="compositionally biased region" description="Basic and acidic residues" evidence="10">
    <location>
        <begin position="994"/>
        <end position="1004"/>
    </location>
</feature>
<dbReference type="PANTHER" id="PTHR13161:SF4">
    <property type="entry name" value="CLK4-ASSOCIATING SERINE_ARGININE RICH PROTEIN"/>
    <property type="match status" value="1"/>
</dbReference>
<keyword evidence="6 8" id="KW-0378">Hydrolase</keyword>
<keyword evidence="5" id="KW-0833">Ubl conjugation pathway</keyword>
<feature type="coiled-coil region" evidence="9">
    <location>
        <begin position="399"/>
        <end position="426"/>
    </location>
</feature>
<comment type="caution">
    <text evidence="12">The sequence shown here is derived from an EMBL/GenBank/DDBJ whole genome shotgun (WGS) entry which is preliminary data.</text>
</comment>
<dbReference type="InterPro" id="IPR006155">
    <property type="entry name" value="Josephin"/>
</dbReference>
<feature type="compositionally biased region" description="Polar residues" evidence="10">
    <location>
        <begin position="1044"/>
        <end position="1054"/>
    </location>
</feature>
<evidence type="ECO:0000256" key="5">
    <source>
        <dbReference type="ARBA" id="ARBA00022786"/>
    </source>
</evidence>
<dbReference type="EC" id="3.4.19.12" evidence="2"/>
<dbReference type="Pfam" id="PF09750">
    <property type="entry name" value="DRY_EERY"/>
    <property type="match status" value="1"/>
</dbReference>
<dbReference type="GO" id="GO:0004843">
    <property type="term" value="F:cysteine-type deubiquitinase activity"/>
    <property type="evidence" value="ECO:0007669"/>
    <property type="project" value="UniProtKB-EC"/>
</dbReference>
<dbReference type="GO" id="GO:0006397">
    <property type="term" value="P:mRNA processing"/>
    <property type="evidence" value="ECO:0007669"/>
    <property type="project" value="UniProtKB-KW"/>
</dbReference>
<keyword evidence="3" id="KW-0507">mRNA processing</keyword>
<keyword evidence="7" id="KW-0508">mRNA splicing</keyword>
<evidence type="ECO:0000256" key="1">
    <source>
        <dbReference type="ARBA" id="ARBA00000707"/>
    </source>
</evidence>
<feature type="compositionally biased region" description="Polar residues" evidence="10">
    <location>
        <begin position="610"/>
        <end position="625"/>
    </location>
</feature>
<evidence type="ECO:0000256" key="2">
    <source>
        <dbReference type="ARBA" id="ARBA00012759"/>
    </source>
</evidence>
<accession>A0ABD2ITD1</accession>
<feature type="compositionally biased region" description="Basic and acidic residues" evidence="10">
    <location>
        <begin position="1030"/>
        <end position="1039"/>
    </location>
</feature>
<evidence type="ECO:0000256" key="8">
    <source>
        <dbReference type="PROSITE-ProRule" id="PRU00331"/>
    </source>
</evidence>
<feature type="compositionally biased region" description="Basic and acidic residues" evidence="10">
    <location>
        <begin position="919"/>
        <end position="937"/>
    </location>
</feature>
<evidence type="ECO:0000259" key="11">
    <source>
        <dbReference type="PROSITE" id="PS50957"/>
    </source>
</evidence>
<keyword evidence="4" id="KW-0645">Protease</keyword>
<feature type="compositionally biased region" description="Basic residues" evidence="10">
    <location>
        <begin position="850"/>
        <end position="895"/>
    </location>
</feature>
<dbReference type="PRINTS" id="PR01233">
    <property type="entry name" value="JOSEPHIN"/>
</dbReference>
<feature type="compositionally biased region" description="Polar residues" evidence="10">
    <location>
        <begin position="963"/>
        <end position="988"/>
    </location>
</feature>
<feature type="active site" evidence="8">
    <location>
        <position position="110"/>
    </location>
</feature>
<feature type="compositionally biased region" description="Basic and acidic residues" evidence="10">
    <location>
        <begin position="811"/>
        <end position="821"/>
    </location>
</feature>
<feature type="active site" evidence="8">
    <location>
        <position position="125"/>
    </location>
</feature>
<reference evidence="12 13" key="1">
    <citation type="submission" date="2024-10" db="EMBL/GenBank/DDBJ databases">
        <authorList>
            <person name="Kim D."/>
        </authorList>
    </citation>
    <scope>NUCLEOTIDE SEQUENCE [LARGE SCALE GENOMIC DNA]</scope>
    <source>
        <strain evidence="12">Taebaek</strain>
    </source>
</reference>
<gene>
    <name evidence="12" type="ORF">niasHS_010645</name>
</gene>
<feature type="region of interest" description="Disordered" evidence="10">
    <location>
        <begin position="769"/>
        <end position="1124"/>
    </location>
</feature>
<comment type="catalytic activity">
    <reaction evidence="1">
        <text>Thiol-dependent hydrolysis of ester, thioester, amide, peptide and isopeptide bonds formed by the C-terminal Gly of ubiquitin (a 76-residue protein attached to proteins as an intracellular targeting signal).</text>
        <dbReference type="EC" id="3.4.19.12"/>
    </reaction>
</comment>
<dbReference type="Gene3D" id="3.90.70.40">
    <property type="match status" value="1"/>
</dbReference>
<evidence type="ECO:0000256" key="3">
    <source>
        <dbReference type="ARBA" id="ARBA00022664"/>
    </source>
</evidence>